<reference evidence="12" key="1">
    <citation type="submission" date="2011-05" db="EMBL/GenBank/DDBJ databases">
        <authorList>
            <person name="Richards S.R."/>
            <person name="Qu J."/>
            <person name="Jiang H."/>
            <person name="Jhangiani S.N."/>
            <person name="Agravi P."/>
            <person name="Goodspeed R."/>
            <person name="Gross S."/>
            <person name="Mandapat C."/>
            <person name="Jackson L."/>
            <person name="Mathew T."/>
            <person name="Pu L."/>
            <person name="Thornton R."/>
            <person name="Saada N."/>
            <person name="Wilczek-Boney K.B."/>
            <person name="Lee S."/>
            <person name="Kovar C."/>
            <person name="Wu Y."/>
            <person name="Scherer S.E."/>
            <person name="Worley K.C."/>
            <person name="Muzny D.M."/>
            <person name="Gibbs R."/>
        </authorList>
    </citation>
    <scope>NUCLEOTIDE SEQUENCE</scope>
    <source>
        <strain evidence="12">Brora</strain>
    </source>
</reference>
<feature type="compositionally biased region" description="Basic residues" evidence="9">
    <location>
        <begin position="298"/>
        <end position="313"/>
    </location>
</feature>
<evidence type="ECO:0000256" key="1">
    <source>
        <dbReference type="ARBA" id="ARBA00004123"/>
    </source>
</evidence>
<evidence type="ECO:0000256" key="5">
    <source>
        <dbReference type="ARBA" id="ARBA00023163"/>
    </source>
</evidence>
<evidence type="ECO:0000256" key="8">
    <source>
        <dbReference type="SAM" id="Coils"/>
    </source>
</evidence>
<evidence type="ECO:0000256" key="9">
    <source>
        <dbReference type="SAM" id="MobiDB-lite"/>
    </source>
</evidence>
<feature type="compositionally biased region" description="Polar residues" evidence="9">
    <location>
        <begin position="202"/>
        <end position="219"/>
    </location>
</feature>
<dbReference type="PANTHER" id="PTHR22793:SF12">
    <property type="entry name" value="MYOCARDIN-RELATED TRANSCRIPTION FACTOR, ISOFORM H"/>
    <property type="match status" value="1"/>
</dbReference>
<keyword evidence="3" id="KW-0805">Transcription regulation</keyword>
<evidence type="ECO:0000313" key="11">
    <source>
        <dbReference type="EnsemblMetazoa" id="SMAR011158-PA"/>
    </source>
</evidence>
<keyword evidence="5" id="KW-0804">Transcription</keyword>
<dbReference type="STRING" id="126957.T1JBK9"/>
<feature type="region of interest" description="Disordered" evidence="9">
    <location>
        <begin position="998"/>
        <end position="1022"/>
    </location>
</feature>
<evidence type="ECO:0000313" key="12">
    <source>
        <dbReference type="Proteomes" id="UP000014500"/>
    </source>
</evidence>
<feature type="coiled-coil region" evidence="8">
    <location>
        <begin position="566"/>
        <end position="593"/>
    </location>
</feature>
<feature type="region of interest" description="Disordered" evidence="9">
    <location>
        <begin position="181"/>
        <end position="222"/>
    </location>
</feature>
<evidence type="ECO:0000256" key="7">
    <source>
        <dbReference type="PROSITE-ProRule" id="PRU00401"/>
    </source>
</evidence>
<dbReference type="PROSITE" id="PS51073">
    <property type="entry name" value="RPEL"/>
    <property type="match status" value="3"/>
</dbReference>
<dbReference type="eggNOG" id="ENOG502QU1Z">
    <property type="taxonomic scope" value="Eukaryota"/>
</dbReference>
<dbReference type="Gene3D" id="6.10.150.10">
    <property type="match status" value="1"/>
</dbReference>
<keyword evidence="2" id="KW-0677">Repeat</keyword>
<comment type="subcellular location">
    <subcellularLocation>
        <location evidence="1">Nucleus</location>
    </subcellularLocation>
</comment>
<feature type="region of interest" description="Disordered" evidence="9">
    <location>
        <begin position="1"/>
        <end position="51"/>
    </location>
</feature>
<feature type="compositionally biased region" description="Low complexity" evidence="9">
    <location>
        <begin position="1"/>
        <end position="20"/>
    </location>
</feature>
<dbReference type="AlphaFoldDB" id="T1JBK9"/>
<reference evidence="11" key="2">
    <citation type="submission" date="2015-02" db="UniProtKB">
        <authorList>
            <consortium name="EnsemblMetazoa"/>
        </authorList>
    </citation>
    <scope>IDENTIFICATION</scope>
</reference>
<dbReference type="GO" id="GO:0003713">
    <property type="term" value="F:transcription coactivator activity"/>
    <property type="evidence" value="ECO:0007669"/>
    <property type="project" value="TreeGrafter"/>
</dbReference>
<sequence length="1055" mass="115411">MAEGSSTTSTTNTTTSSSNNRATSGQCGQPLSPPKCEVDETPIQKTMDKNKESLKVKLMLRRPIAQLVDQGILPSLKTPPAFHEQRQKLERAKMGDLLKSKIQRRPDRQELIQQHILEDSKVAPSLQDRQRQLKKARLADDLNDRLSHRPGPLELIKGNILKTDDEFAQAVKEGQICFKKTSEGETRKHPPPMFVFEEDSSSEGTQSPIQDSDQSQLGSVPSVGESVIRVTSPGFAPLPSGSLGSSTSPPSSISSPCNFTFSSNAVSTPVSIPCRVSSPPTRSSSSSKSESSKEQNRNRKKSKSKSQPKARTIKFHEYKGPPNAQKSNAALASSVESSYDLLLQQQQLFLQWQLEWQHKYPQIILPAQKSADNLKPPTSLPGLVAPVMNGTSTSSTLSNNSSPLQDFTANRCLSKLEEMKVSDLKAELKKRNLPVSGSKPQLIQRLKPYTDIGLLMSTSNMANNSSESNAMLLNSLDSGSPNSLPDADMTLDLPLSPKKEVNNNTFPACMSPDSSQDGTPLTRSVISGSQSTTNTRPPSVAPMDVDVNCNPGFDAMDVTDNNALSMMANESTKDIFKKKIDELQREIQKECETWQVPEQNAQFNYFQVMPNRSPAQIQPASTISLSLQQEPLQDQLQQKQHVQFTPVQTKPNTSNSSVNGVVQTTVADPRTQQRLQQHIQQKLLQNQSQPHNRQQTTVNHNGATMTNAKANLAAFLLGQDNVALNPAGNNGFFNPNNVNNVTGDQHNLLNQRNVRNSKRHPQQKITERKIALSNKSSRQNCVPNYAIIDPQTKREPPPDYNEATKQLNKVKQEQFAQRLMNNLGHLSGQKSVKSQAVDEVLELLIANGELPPSAAQDPATPTTPKSLPSGIIFSNTPSLSITTDAMKLTTVQSVLPQMTTYATSSNLRATTTPSPPPPPPLPPPPSSVASLSLLMPQLPIPSLGDVGLGSPDLDVNLDLDSFETMDIGQLSGDVNNVTNGDLTDHMEIDVSDWLDEMMPPTTHLPHTAAHSDADSGDPLLSNSQDPLDLFTIDENDFKTPTELNILNWDKVDFAT</sequence>
<feature type="compositionally biased region" description="Pro residues" evidence="9">
    <location>
        <begin position="913"/>
        <end position="926"/>
    </location>
</feature>
<dbReference type="GO" id="GO:0045944">
    <property type="term" value="P:positive regulation of transcription by RNA polymerase II"/>
    <property type="evidence" value="ECO:0007669"/>
    <property type="project" value="TreeGrafter"/>
</dbReference>
<keyword evidence="4 8" id="KW-0175">Coiled coil</keyword>
<protein>
    <recommendedName>
        <fullName evidence="10">SAP domain-containing protein</fullName>
    </recommendedName>
</protein>
<proteinExistence type="predicted"/>
<dbReference type="Proteomes" id="UP000014500">
    <property type="component" value="Unassembled WGS sequence"/>
</dbReference>
<keyword evidence="12" id="KW-1185">Reference proteome</keyword>
<dbReference type="PROSITE" id="PS50800">
    <property type="entry name" value="SAP"/>
    <property type="match status" value="1"/>
</dbReference>
<dbReference type="GO" id="GO:0005634">
    <property type="term" value="C:nucleus"/>
    <property type="evidence" value="ECO:0007669"/>
    <property type="project" value="UniProtKB-SubCell"/>
</dbReference>
<dbReference type="EMBL" id="JH432011">
    <property type="status" value="NOT_ANNOTATED_CDS"/>
    <property type="molecule type" value="Genomic_DNA"/>
</dbReference>
<evidence type="ECO:0000256" key="2">
    <source>
        <dbReference type="ARBA" id="ARBA00022737"/>
    </source>
</evidence>
<dbReference type="Pfam" id="PF02037">
    <property type="entry name" value="SAP"/>
    <property type="match status" value="1"/>
</dbReference>
<organism evidence="11 12">
    <name type="scientific">Strigamia maritima</name>
    <name type="common">European centipede</name>
    <name type="synonym">Geophilus maritimus</name>
    <dbReference type="NCBI Taxonomy" id="126957"/>
    <lineage>
        <taxon>Eukaryota</taxon>
        <taxon>Metazoa</taxon>
        <taxon>Ecdysozoa</taxon>
        <taxon>Arthropoda</taxon>
        <taxon>Myriapoda</taxon>
        <taxon>Chilopoda</taxon>
        <taxon>Pleurostigmophora</taxon>
        <taxon>Geophilomorpha</taxon>
        <taxon>Linotaeniidae</taxon>
        <taxon>Strigamia</taxon>
    </lineage>
</organism>
<dbReference type="InterPro" id="IPR003034">
    <property type="entry name" value="SAP_dom"/>
</dbReference>
<feature type="region of interest" description="Disordered" evidence="9">
    <location>
        <begin position="235"/>
        <end position="254"/>
    </location>
</feature>
<feature type="region of interest" description="Disordered" evidence="9">
    <location>
        <begin position="905"/>
        <end position="928"/>
    </location>
</feature>
<dbReference type="InterPro" id="IPR043451">
    <property type="entry name" value="Myocardin-like"/>
</dbReference>
<feature type="compositionally biased region" description="Polar residues" evidence="9">
    <location>
        <begin position="859"/>
        <end position="871"/>
    </location>
</feature>
<dbReference type="Gene3D" id="6.10.140.2040">
    <property type="match status" value="1"/>
</dbReference>
<dbReference type="Gene3D" id="1.10.720.30">
    <property type="entry name" value="SAP domain"/>
    <property type="match status" value="1"/>
</dbReference>
<accession>T1JBK9</accession>
<feature type="region of interest" description="Disordered" evidence="9">
    <location>
        <begin position="509"/>
        <end position="540"/>
    </location>
</feature>
<evidence type="ECO:0000256" key="4">
    <source>
        <dbReference type="ARBA" id="ARBA00023054"/>
    </source>
</evidence>
<name>T1JBK9_STRMM</name>
<dbReference type="InterPro" id="IPR036361">
    <property type="entry name" value="SAP_dom_sf"/>
</dbReference>
<dbReference type="SMART" id="SM00707">
    <property type="entry name" value="RPEL"/>
    <property type="match status" value="3"/>
</dbReference>
<dbReference type="OMA" id="LMDIGDM"/>
<evidence type="ECO:0000259" key="10">
    <source>
        <dbReference type="PROSITE" id="PS50800"/>
    </source>
</evidence>
<dbReference type="EnsemblMetazoa" id="SMAR011158-RA">
    <property type="protein sequence ID" value="SMAR011158-PA"/>
    <property type="gene ID" value="SMAR011158"/>
</dbReference>
<feature type="repeat" description="RPEL" evidence="7">
    <location>
        <begin position="140"/>
        <end position="165"/>
    </location>
</feature>
<feature type="domain" description="SAP" evidence="10">
    <location>
        <begin position="416"/>
        <end position="450"/>
    </location>
</feature>
<feature type="repeat" description="RPEL" evidence="7">
    <location>
        <begin position="52"/>
        <end position="77"/>
    </location>
</feature>
<feature type="compositionally biased region" description="Low complexity" evidence="9">
    <location>
        <begin position="277"/>
        <end position="289"/>
    </location>
</feature>
<feature type="region of interest" description="Disordered" evidence="9">
    <location>
        <begin position="270"/>
        <end position="331"/>
    </location>
</feature>
<evidence type="ECO:0000256" key="6">
    <source>
        <dbReference type="ARBA" id="ARBA00023242"/>
    </source>
</evidence>
<dbReference type="Pfam" id="PF02755">
    <property type="entry name" value="RPEL"/>
    <property type="match status" value="2"/>
</dbReference>
<feature type="compositionally biased region" description="Polar residues" evidence="9">
    <location>
        <begin position="509"/>
        <end position="537"/>
    </location>
</feature>
<feature type="region of interest" description="Disordered" evidence="9">
    <location>
        <begin position="850"/>
        <end position="871"/>
    </location>
</feature>
<keyword evidence="6" id="KW-0539">Nucleus</keyword>
<dbReference type="SMART" id="SM00513">
    <property type="entry name" value="SAP"/>
    <property type="match status" value="1"/>
</dbReference>
<dbReference type="HOGENOM" id="CLU_290240_0_0_1"/>
<dbReference type="PANTHER" id="PTHR22793">
    <property type="entry name" value="MYOCARDIN-RELATED TRANSCRIPTION FACTOR-RELATED"/>
    <property type="match status" value="1"/>
</dbReference>
<evidence type="ECO:0000256" key="3">
    <source>
        <dbReference type="ARBA" id="ARBA00023015"/>
    </source>
</evidence>
<dbReference type="SUPFAM" id="SSF68906">
    <property type="entry name" value="SAP domain"/>
    <property type="match status" value="1"/>
</dbReference>
<dbReference type="PhylomeDB" id="T1JBK9"/>
<feature type="repeat" description="RPEL" evidence="7">
    <location>
        <begin position="96"/>
        <end position="121"/>
    </location>
</feature>
<dbReference type="InterPro" id="IPR004018">
    <property type="entry name" value="RPEL_repeat"/>
</dbReference>